<gene>
    <name evidence="2" type="ORF">ACFOW8_26540</name>
</gene>
<dbReference type="PIRSF" id="PIRSF029171">
    <property type="entry name" value="Esterase_LipA"/>
    <property type="match status" value="1"/>
</dbReference>
<dbReference type="SUPFAM" id="SSF53474">
    <property type="entry name" value="alpha/beta-Hydrolases"/>
    <property type="match status" value="1"/>
</dbReference>
<organism evidence="2 3">
    <name type="scientific">Nocardia rhizosphaerae</name>
    <dbReference type="NCBI Taxonomy" id="1691571"/>
    <lineage>
        <taxon>Bacteria</taxon>
        <taxon>Bacillati</taxon>
        <taxon>Actinomycetota</taxon>
        <taxon>Actinomycetes</taxon>
        <taxon>Mycobacteriales</taxon>
        <taxon>Nocardiaceae</taxon>
        <taxon>Nocardia</taxon>
    </lineage>
</organism>
<dbReference type="PANTHER" id="PTHR34853">
    <property type="match status" value="1"/>
</dbReference>
<dbReference type="RefSeq" id="WP_378554261.1">
    <property type="nucleotide sequence ID" value="NZ_JBHSBA010000015.1"/>
</dbReference>
<dbReference type="Pfam" id="PF03583">
    <property type="entry name" value="LIP"/>
    <property type="match status" value="1"/>
</dbReference>
<evidence type="ECO:0000256" key="1">
    <source>
        <dbReference type="SAM" id="SignalP"/>
    </source>
</evidence>
<dbReference type="PANTHER" id="PTHR34853:SF1">
    <property type="entry name" value="LIPASE 5"/>
    <property type="match status" value="1"/>
</dbReference>
<comment type="caution">
    <text evidence="2">The sequence shown here is derived from an EMBL/GenBank/DDBJ whole genome shotgun (WGS) entry which is preliminary data.</text>
</comment>
<dbReference type="Proteomes" id="UP001595767">
    <property type="component" value="Unassembled WGS sequence"/>
</dbReference>
<evidence type="ECO:0000313" key="3">
    <source>
        <dbReference type="Proteomes" id="UP001595767"/>
    </source>
</evidence>
<dbReference type="Gene3D" id="1.10.260.130">
    <property type="match status" value="1"/>
</dbReference>
<keyword evidence="3" id="KW-1185">Reference proteome</keyword>
<name>A0ABV8LC93_9NOCA</name>
<dbReference type="InterPro" id="IPR029058">
    <property type="entry name" value="AB_hydrolase_fold"/>
</dbReference>
<proteinExistence type="predicted"/>
<sequence>MKFADTMRCLTVVTVMALALGGVAEAAPSTGSTDAAGDAFYVPPDPLPGSAAGDVIRTQPFPLPLSLRLNEVTIPAAAQRIMYRSNGAHDEPIAVTGTYFEPSQPWTGPGDRPLVTMAAGTQGQGDDCAPSKLFGKLLNYHFPFDVMTEYEVLPVYLLLARGVAVVVTDYAGLGTPAVHDWMNRQSQGHAVLDAARAARKLPGTSLGAASPLAIAGYSQGGGAAASAAEMQPGYAPELDLRGSFVGAVPADLIAVLPAPASDAGMFGNGAISGPAVGLFGYIVNSLAAVYPEARPEIDRITNDSGKRLIAEAATSCVLDLWLRNMFRSSSEFTTSGRLLSEEILDSPILRELLDRQRIGRLTPGAPVYISSSVVDDLVGHPQSRQLAQDWCDSGATVELNKFDRIPPWFNGLGVGHVISMLPYLSAMTDWLLARFADIPTTGNCSALPN</sequence>
<feature type="chain" id="PRO_5045927251" evidence="1">
    <location>
        <begin position="27"/>
        <end position="449"/>
    </location>
</feature>
<reference evidence="3" key="1">
    <citation type="journal article" date="2019" name="Int. J. Syst. Evol. Microbiol.">
        <title>The Global Catalogue of Microorganisms (GCM) 10K type strain sequencing project: providing services to taxonomists for standard genome sequencing and annotation.</title>
        <authorList>
            <consortium name="The Broad Institute Genomics Platform"/>
            <consortium name="The Broad Institute Genome Sequencing Center for Infectious Disease"/>
            <person name="Wu L."/>
            <person name="Ma J."/>
        </authorList>
    </citation>
    <scope>NUCLEOTIDE SEQUENCE [LARGE SCALE GENOMIC DNA]</scope>
    <source>
        <strain evidence="3">CGMCC 4.7204</strain>
    </source>
</reference>
<feature type="signal peptide" evidence="1">
    <location>
        <begin position="1"/>
        <end position="26"/>
    </location>
</feature>
<evidence type="ECO:0000313" key="2">
    <source>
        <dbReference type="EMBL" id="MFC4128492.1"/>
    </source>
</evidence>
<accession>A0ABV8LC93</accession>
<keyword evidence="1" id="KW-0732">Signal</keyword>
<dbReference type="Gene3D" id="3.40.50.1820">
    <property type="entry name" value="alpha/beta hydrolase"/>
    <property type="match status" value="2"/>
</dbReference>
<dbReference type="EMBL" id="JBHSBA010000015">
    <property type="protein sequence ID" value="MFC4128492.1"/>
    <property type="molecule type" value="Genomic_DNA"/>
</dbReference>
<protein>
    <submittedName>
        <fullName evidence="2">Lipase family protein</fullName>
    </submittedName>
</protein>
<dbReference type="InterPro" id="IPR005152">
    <property type="entry name" value="Lipase_secreted"/>
</dbReference>